<feature type="transmembrane region" description="Helical" evidence="7">
    <location>
        <begin position="173"/>
        <end position="196"/>
    </location>
</feature>
<comment type="subcellular location">
    <subcellularLocation>
        <location evidence="1 7">Cell membrane</location>
        <topology evidence="1 7">Multi-pass membrane protein</topology>
    </subcellularLocation>
</comment>
<keyword evidence="10" id="KW-1185">Reference proteome</keyword>
<name>A0A917N4A4_9ENTE</name>
<dbReference type="SUPFAM" id="SSF160964">
    <property type="entry name" value="MalF N-terminal region-like"/>
    <property type="match status" value="1"/>
</dbReference>
<evidence type="ECO:0000256" key="5">
    <source>
        <dbReference type="ARBA" id="ARBA00022989"/>
    </source>
</evidence>
<organism evidence="9 10">
    <name type="scientific">Enterococcus alcedinis</name>
    <dbReference type="NCBI Taxonomy" id="1274384"/>
    <lineage>
        <taxon>Bacteria</taxon>
        <taxon>Bacillati</taxon>
        <taxon>Bacillota</taxon>
        <taxon>Bacilli</taxon>
        <taxon>Lactobacillales</taxon>
        <taxon>Enterococcaceae</taxon>
        <taxon>Enterococcus</taxon>
    </lineage>
</organism>
<dbReference type="SUPFAM" id="SSF161098">
    <property type="entry name" value="MetI-like"/>
    <property type="match status" value="1"/>
</dbReference>
<dbReference type="AlphaFoldDB" id="A0A917N4A4"/>
<dbReference type="Gene3D" id="1.10.3720.10">
    <property type="entry name" value="MetI-like"/>
    <property type="match status" value="1"/>
</dbReference>
<feature type="transmembrane region" description="Helical" evidence="7">
    <location>
        <begin position="280"/>
        <end position="299"/>
    </location>
</feature>
<dbReference type="Pfam" id="PF00528">
    <property type="entry name" value="BPD_transp_1"/>
    <property type="match status" value="1"/>
</dbReference>
<feature type="transmembrane region" description="Helical" evidence="7">
    <location>
        <begin position="248"/>
        <end position="268"/>
    </location>
</feature>
<evidence type="ECO:0000259" key="8">
    <source>
        <dbReference type="PROSITE" id="PS50928"/>
    </source>
</evidence>
<dbReference type="GO" id="GO:0055085">
    <property type="term" value="P:transmembrane transport"/>
    <property type="evidence" value="ECO:0007669"/>
    <property type="project" value="InterPro"/>
</dbReference>
<keyword evidence="3" id="KW-1003">Cell membrane</keyword>
<keyword evidence="4 7" id="KW-0812">Transmembrane</keyword>
<evidence type="ECO:0000256" key="2">
    <source>
        <dbReference type="ARBA" id="ARBA00022448"/>
    </source>
</evidence>
<gene>
    <name evidence="9" type="ORF">GCM10011482_11790</name>
</gene>
<dbReference type="RefSeq" id="WP_188367362.1">
    <property type="nucleotide sequence ID" value="NZ_BMDT01000004.1"/>
</dbReference>
<dbReference type="CDD" id="cd06261">
    <property type="entry name" value="TM_PBP2"/>
    <property type="match status" value="1"/>
</dbReference>
<evidence type="ECO:0000256" key="3">
    <source>
        <dbReference type="ARBA" id="ARBA00022475"/>
    </source>
</evidence>
<feature type="transmembrane region" description="Helical" evidence="7">
    <location>
        <begin position="27"/>
        <end position="50"/>
    </location>
</feature>
<evidence type="ECO:0000256" key="6">
    <source>
        <dbReference type="ARBA" id="ARBA00023136"/>
    </source>
</evidence>
<evidence type="ECO:0000256" key="1">
    <source>
        <dbReference type="ARBA" id="ARBA00004651"/>
    </source>
</evidence>
<dbReference type="PROSITE" id="PS50928">
    <property type="entry name" value="ABC_TM1"/>
    <property type="match status" value="1"/>
</dbReference>
<feature type="domain" description="ABC transmembrane type-1" evidence="8">
    <location>
        <begin position="87"/>
        <end position="298"/>
    </location>
</feature>
<proteinExistence type="inferred from homology"/>
<evidence type="ECO:0000313" key="9">
    <source>
        <dbReference type="EMBL" id="GGI65525.1"/>
    </source>
</evidence>
<comment type="similarity">
    <text evidence="7">Belongs to the binding-protein-dependent transport system permease family.</text>
</comment>
<feature type="transmembrane region" description="Helical" evidence="7">
    <location>
        <begin position="220"/>
        <end position="242"/>
    </location>
</feature>
<dbReference type="InterPro" id="IPR035906">
    <property type="entry name" value="MetI-like_sf"/>
</dbReference>
<feature type="transmembrane region" description="Helical" evidence="7">
    <location>
        <begin position="124"/>
        <end position="144"/>
    </location>
</feature>
<reference evidence="9" key="1">
    <citation type="journal article" date="2014" name="Int. J. Syst. Evol. Microbiol.">
        <title>Complete genome sequence of Corynebacterium casei LMG S-19264T (=DSM 44701T), isolated from a smear-ripened cheese.</title>
        <authorList>
            <consortium name="US DOE Joint Genome Institute (JGI-PGF)"/>
            <person name="Walter F."/>
            <person name="Albersmeier A."/>
            <person name="Kalinowski J."/>
            <person name="Ruckert C."/>
        </authorList>
    </citation>
    <scope>NUCLEOTIDE SEQUENCE</scope>
    <source>
        <strain evidence="9">CCM 8433</strain>
    </source>
</reference>
<dbReference type="InterPro" id="IPR000515">
    <property type="entry name" value="MetI-like"/>
</dbReference>
<reference evidence="9" key="2">
    <citation type="submission" date="2020-09" db="EMBL/GenBank/DDBJ databases">
        <authorList>
            <person name="Sun Q."/>
            <person name="Sedlacek I."/>
        </authorList>
    </citation>
    <scope>NUCLEOTIDE SEQUENCE</scope>
    <source>
        <strain evidence="9">CCM 8433</strain>
    </source>
</reference>
<keyword evidence="5 7" id="KW-1133">Transmembrane helix</keyword>
<dbReference type="PANTHER" id="PTHR30193:SF1">
    <property type="entry name" value="ABC TRANSPORTER PERMEASE PROTEIN YESP-RELATED"/>
    <property type="match status" value="1"/>
</dbReference>
<feature type="transmembrane region" description="Helical" evidence="7">
    <location>
        <begin position="87"/>
        <end position="112"/>
    </location>
</feature>
<evidence type="ECO:0000256" key="7">
    <source>
        <dbReference type="RuleBase" id="RU363032"/>
    </source>
</evidence>
<keyword evidence="6 7" id="KW-0472">Membrane</keyword>
<evidence type="ECO:0000256" key="4">
    <source>
        <dbReference type="ARBA" id="ARBA00022692"/>
    </source>
</evidence>
<dbReference type="GO" id="GO:0005886">
    <property type="term" value="C:plasma membrane"/>
    <property type="evidence" value="ECO:0007669"/>
    <property type="project" value="UniProtKB-SubCell"/>
</dbReference>
<dbReference type="Proteomes" id="UP000622610">
    <property type="component" value="Unassembled WGS sequence"/>
</dbReference>
<protein>
    <submittedName>
        <fullName evidence="9">Spermidine/putrescine ABC transporter permease</fullName>
    </submittedName>
</protein>
<dbReference type="PANTHER" id="PTHR30193">
    <property type="entry name" value="ABC TRANSPORTER PERMEASE PROTEIN"/>
    <property type="match status" value="1"/>
</dbReference>
<accession>A0A917N4A4</accession>
<comment type="caution">
    <text evidence="9">The sequence shown here is derived from an EMBL/GenBank/DDBJ whole genome shotgun (WGS) entry which is preliminary data.</text>
</comment>
<dbReference type="EMBL" id="BMDT01000004">
    <property type="protein sequence ID" value="GGI65525.1"/>
    <property type="molecule type" value="Genomic_DNA"/>
</dbReference>
<dbReference type="InterPro" id="IPR051393">
    <property type="entry name" value="ABC_transporter_permease"/>
</dbReference>
<keyword evidence="2 7" id="KW-0813">Transport</keyword>
<sequence>MQNIKIEQDINNVKKKKKFSLKRNEAIAGYIFAMPAILGLLIWTLAPMIASLFLSFTDYNAISDFNFVGTANYKEVLFDDLFVKKSLIVTFIFALGSTFFTLLGALIVAMLMNLKVKGQTFYRTIFYLPVIVPAVASNILWLWLFNPDFGLLNSILKFFHLPGSNWVFDESTAIPSLILMAVWGCGGTALIFLAGLQDVPIQLLEAVEVDGGNKWHKLRYVTIPSLTPIIFFNLIMGLIGSFQTFTQSYVMTGGGPNNATLFYSLLIYRNAFEQNRFGYASALAWLLFIIIGLFTLFIFKTAKGWVFYGGDN</sequence>
<evidence type="ECO:0000313" key="10">
    <source>
        <dbReference type="Proteomes" id="UP000622610"/>
    </source>
</evidence>